<evidence type="ECO:0000313" key="3">
    <source>
        <dbReference type="Proteomes" id="UP000315295"/>
    </source>
</evidence>
<comment type="caution">
    <text evidence="2">The sequence shown here is derived from an EMBL/GenBank/DDBJ whole genome shotgun (WGS) entry which is preliminary data.</text>
</comment>
<sequence>MAPRPRGRPRKRNTRMCAAIDAMKPMGFSENLVCDTVKELLEVYGEDGDTTGWPFIEEGTYSLLIETILDKQGGAENKDASVLDDAGSGNGIEASAAKPSITAFCPDSVAPRRLRPLYGWICRVGDDDNKLPEELAPVPSLEFVAALLHRWEKKVQVKVECEA</sequence>
<dbReference type="Pfam" id="PF10440">
    <property type="entry name" value="WIYLD"/>
    <property type="match status" value="1"/>
</dbReference>
<dbReference type="InterPro" id="IPR043017">
    <property type="entry name" value="WIYLD_dom_sf"/>
</dbReference>
<evidence type="ECO:0000313" key="2">
    <source>
        <dbReference type="EMBL" id="TQD81996.1"/>
    </source>
</evidence>
<reference evidence="2 3" key="1">
    <citation type="journal article" date="2019" name="G3 (Bethesda)">
        <title>Sequencing of a Wild Apple (Malus baccata) Genome Unravels the Differences Between Cultivated and Wild Apple Species Regarding Disease Resistance and Cold Tolerance.</title>
        <authorList>
            <person name="Chen X."/>
        </authorList>
    </citation>
    <scope>NUCLEOTIDE SEQUENCE [LARGE SCALE GENOMIC DNA]</scope>
    <source>
        <strain evidence="3">cv. Shandingzi</strain>
        <tissue evidence="2">Leaves</tissue>
    </source>
</reference>
<dbReference type="EMBL" id="VIEB01000743">
    <property type="protein sequence ID" value="TQD81996.1"/>
    <property type="molecule type" value="Genomic_DNA"/>
</dbReference>
<gene>
    <name evidence="2" type="ORF">C1H46_032459</name>
</gene>
<dbReference type="InterPro" id="IPR018848">
    <property type="entry name" value="WIYLD_domain"/>
</dbReference>
<dbReference type="STRING" id="106549.A0A540L687"/>
<name>A0A540L687_MALBA</name>
<dbReference type="Proteomes" id="UP000315295">
    <property type="component" value="Unassembled WGS sequence"/>
</dbReference>
<organism evidence="2 3">
    <name type="scientific">Malus baccata</name>
    <name type="common">Siberian crab apple</name>
    <name type="synonym">Pyrus baccata</name>
    <dbReference type="NCBI Taxonomy" id="106549"/>
    <lineage>
        <taxon>Eukaryota</taxon>
        <taxon>Viridiplantae</taxon>
        <taxon>Streptophyta</taxon>
        <taxon>Embryophyta</taxon>
        <taxon>Tracheophyta</taxon>
        <taxon>Spermatophyta</taxon>
        <taxon>Magnoliopsida</taxon>
        <taxon>eudicotyledons</taxon>
        <taxon>Gunneridae</taxon>
        <taxon>Pentapetalae</taxon>
        <taxon>rosids</taxon>
        <taxon>fabids</taxon>
        <taxon>Rosales</taxon>
        <taxon>Rosaceae</taxon>
        <taxon>Amygdaloideae</taxon>
        <taxon>Maleae</taxon>
        <taxon>Malus</taxon>
    </lineage>
</organism>
<feature type="domain" description="WIYLD" evidence="1">
    <location>
        <begin position="10"/>
        <end position="72"/>
    </location>
</feature>
<proteinExistence type="predicted"/>
<keyword evidence="3" id="KW-1185">Reference proteome</keyword>
<dbReference type="PANTHER" id="PTHR34271:SF1">
    <property type="entry name" value="NUCLEOLAR HISTONE METHYLTRANSFERASE-RELATED PROTEIN"/>
    <property type="match status" value="1"/>
</dbReference>
<dbReference type="AlphaFoldDB" id="A0A540L687"/>
<protein>
    <recommendedName>
        <fullName evidence="1">WIYLD domain-containing protein</fullName>
    </recommendedName>
</protein>
<evidence type="ECO:0000259" key="1">
    <source>
        <dbReference type="Pfam" id="PF10440"/>
    </source>
</evidence>
<dbReference type="Gene3D" id="1.10.8.850">
    <property type="entry name" value="Histone-lysine N methyltransferase , C-terminal domain-like"/>
    <property type="match status" value="1"/>
</dbReference>
<dbReference type="PANTHER" id="PTHR34271">
    <property type="entry name" value="NUCLEOLAR HISTONE METHYLTRANSFERASE-RELATED PROTEIN"/>
    <property type="match status" value="1"/>
</dbReference>
<accession>A0A540L687</accession>